<dbReference type="Pfam" id="PF07969">
    <property type="entry name" value="Amidohydro_3"/>
    <property type="match status" value="1"/>
</dbReference>
<dbReference type="InterPro" id="IPR013108">
    <property type="entry name" value="Amidohydro_3"/>
</dbReference>
<dbReference type="SUPFAM" id="SSF51556">
    <property type="entry name" value="Metallo-dependent hydrolases"/>
    <property type="match status" value="1"/>
</dbReference>
<gene>
    <name evidence="2" type="ORF">LMG28138_03714</name>
</gene>
<evidence type="ECO:0000313" key="2">
    <source>
        <dbReference type="EMBL" id="CAB3794498.1"/>
    </source>
</evidence>
<reference evidence="2 3" key="1">
    <citation type="submission" date="2020-04" db="EMBL/GenBank/DDBJ databases">
        <authorList>
            <person name="De Canck E."/>
        </authorList>
    </citation>
    <scope>NUCLEOTIDE SEQUENCE [LARGE SCALE GENOMIC DNA]</scope>
    <source>
        <strain evidence="2 3">LMG 28138</strain>
    </source>
</reference>
<accession>A0A6S7D2P1</accession>
<organism evidence="2 3">
    <name type="scientific">Pararobbsia alpina</name>
    <dbReference type="NCBI Taxonomy" id="621374"/>
    <lineage>
        <taxon>Bacteria</taxon>
        <taxon>Pseudomonadati</taxon>
        <taxon>Pseudomonadota</taxon>
        <taxon>Betaproteobacteria</taxon>
        <taxon>Burkholderiales</taxon>
        <taxon>Burkholderiaceae</taxon>
        <taxon>Pararobbsia</taxon>
    </lineage>
</organism>
<evidence type="ECO:0000313" key="3">
    <source>
        <dbReference type="Proteomes" id="UP000494115"/>
    </source>
</evidence>
<dbReference type="Gene3D" id="3.20.20.140">
    <property type="entry name" value="Metal-dependent hydrolases"/>
    <property type="match status" value="1"/>
</dbReference>
<protein>
    <recommendedName>
        <fullName evidence="1">Amidohydrolase 3 domain-containing protein</fullName>
    </recommendedName>
</protein>
<dbReference type="AlphaFoldDB" id="A0A6S7D2P1"/>
<name>A0A6S7D2P1_9BURK</name>
<sequence>MQHRMAYQGKYFVRRYGTAAAKATPPVARMLEKGVRTSAGTDATRVASHNPWVSLAWLVTRKTVGHRRLYLQRKLSDLTIVGGRILYGAGELGHLDRNASLLGRLT</sequence>
<evidence type="ECO:0000259" key="1">
    <source>
        <dbReference type="Pfam" id="PF07969"/>
    </source>
</evidence>
<dbReference type="Proteomes" id="UP000494115">
    <property type="component" value="Unassembled WGS sequence"/>
</dbReference>
<dbReference type="InterPro" id="IPR032466">
    <property type="entry name" value="Metal_Hydrolase"/>
</dbReference>
<feature type="domain" description="Amidohydrolase 3" evidence="1">
    <location>
        <begin position="1"/>
        <end position="76"/>
    </location>
</feature>
<keyword evidence="3" id="KW-1185">Reference proteome</keyword>
<proteinExistence type="predicted"/>
<dbReference type="EMBL" id="CADIKM010000019">
    <property type="protein sequence ID" value="CAB3794498.1"/>
    <property type="molecule type" value="Genomic_DNA"/>
</dbReference>